<dbReference type="OrthoDB" id="10477410at2759"/>
<name>A0A6A6S641_9PLEO</name>
<keyword evidence="2" id="KW-1185">Reference proteome</keyword>
<accession>A0A6A6S641</accession>
<organism evidence="1 2">
    <name type="scientific">Massarina eburnea CBS 473.64</name>
    <dbReference type="NCBI Taxonomy" id="1395130"/>
    <lineage>
        <taxon>Eukaryota</taxon>
        <taxon>Fungi</taxon>
        <taxon>Dikarya</taxon>
        <taxon>Ascomycota</taxon>
        <taxon>Pezizomycotina</taxon>
        <taxon>Dothideomycetes</taxon>
        <taxon>Pleosporomycetidae</taxon>
        <taxon>Pleosporales</taxon>
        <taxon>Massarineae</taxon>
        <taxon>Massarinaceae</taxon>
        <taxon>Massarina</taxon>
    </lineage>
</organism>
<protein>
    <submittedName>
        <fullName evidence="1">Uncharacterized protein</fullName>
    </submittedName>
</protein>
<sequence length="90" mass="10088">MLSTQLLPLAPLAHVGLVSTILLFCCRDGLSLEHPPMFPSLLFLNRRLTTYILAPNFVYSECFVNPDGTNSLWLCQTSCTWQLIQSPSQC</sequence>
<dbReference type="Proteomes" id="UP000799753">
    <property type="component" value="Unassembled WGS sequence"/>
</dbReference>
<gene>
    <name evidence="1" type="ORF">P280DRAFT_468376</name>
</gene>
<reference evidence="1" key="1">
    <citation type="journal article" date="2020" name="Stud. Mycol.">
        <title>101 Dothideomycetes genomes: a test case for predicting lifestyles and emergence of pathogens.</title>
        <authorList>
            <person name="Haridas S."/>
            <person name="Albert R."/>
            <person name="Binder M."/>
            <person name="Bloem J."/>
            <person name="Labutti K."/>
            <person name="Salamov A."/>
            <person name="Andreopoulos B."/>
            <person name="Baker S."/>
            <person name="Barry K."/>
            <person name="Bills G."/>
            <person name="Bluhm B."/>
            <person name="Cannon C."/>
            <person name="Castanera R."/>
            <person name="Culley D."/>
            <person name="Daum C."/>
            <person name="Ezra D."/>
            <person name="Gonzalez J."/>
            <person name="Henrissat B."/>
            <person name="Kuo A."/>
            <person name="Liang C."/>
            <person name="Lipzen A."/>
            <person name="Lutzoni F."/>
            <person name="Magnuson J."/>
            <person name="Mondo S."/>
            <person name="Nolan M."/>
            <person name="Ohm R."/>
            <person name="Pangilinan J."/>
            <person name="Park H.-J."/>
            <person name="Ramirez L."/>
            <person name="Alfaro M."/>
            <person name="Sun H."/>
            <person name="Tritt A."/>
            <person name="Yoshinaga Y."/>
            <person name="Zwiers L.-H."/>
            <person name="Turgeon B."/>
            <person name="Goodwin S."/>
            <person name="Spatafora J."/>
            <person name="Crous P."/>
            <person name="Grigoriev I."/>
        </authorList>
    </citation>
    <scope>NUCLEOTIDE SEQUENCE</scope>
    <source>
        <strain evidence="1">CBS 473.64</strain>
    </source>
</reference>
<dbReference type="EMBL" id="MU006782">
    <property type="protein sequence ID" value="KAF2641888.1"/>
    <property type="molecule type" value="Genomic_DNA"/>
</dbReference>
<evidence type="ECO:0000313" key="1">
    <source>
        <dbReference type="EMBL" id="KAF2641888.1"/>
    </source>
</evidence>
<dbReference type="AlphaFoldDB" id="A0A6A6S641"/>
<proteinExistence type="predicted"/>
<evidence type="ECO:0000313" key="2">
    <source>
        <dbReference type="Proteomes" id="UP000799753"/>
    </source>
</evidence>